<evidence type="ECO:0000256" key="2">
    <source>
        <dbReference type="ARBA" id="ARBA00011233"/>
    </source>
</evidence>
<dbReference type="InterPro" id="IPR033900">
    <property type="entry name" value="Gram_neg_porin_domain"/>
</dbReference>
<dbReference type="InterPro" id="IPR050298">
    <property type="entry name" value="Gram-neg_bact_OMP"/>
</dbReference>
<evidence type="ECO:0000256" key="1">
    <source>
        <dbReference type="ARBA" id="ARBA00004571"/>
    </source>
</evidence>
<keyword evidence="9" id="KW-0472">Membrane</keyword>
<proteinExistence type="predicted"/>
<keyword evidence="5" id="KW-0812">Transmembrane</keyword>
<feature type="chain" id="PRO_5046375987" description="Porin domain-containing protein" evidence="11">
    <location>
        <begin position="22"/>
        <end position="364"/>
    </location>
</feature>
<name>A0ABP9EWC8_9GAMM</name>
<keyword evidence="8" id="KW-0626">Porin</keyword>
<feature type="signal peptide" evidence="11">
    <location>
        <begin position="1"/>
        <end position="21"/>
    </location>
</feature>
<evidence type="ECO:0000256" key="10">
    <source>
        <dbReference type="ARBA" id="ARBA00023237"/>
    </source>
</evidence>
<comment type="subunit">
    <text evidence="2">Homotrimer.</text>
</comment>
<evidence type="ECO:0000259" key="12">
    <source>
        <dbReference type="Pfam" id="PF13609"/>
    </source>
</evidence>
<organism evidence="13 14">
    <name type="scientific">Ferrimonas pelagia</name>
    <dbReference type="NCBI Taxonomy" id="1177826"/>
    <lineage>
        <taxon>Bacteria</taxon>
        <taxon>Pseudomonadati</taxon>
        <taxon>Pseudomonadota</taxon>
        <taxon>Gammaproteobacteria</taxon>
        <taxon>Alteromonadales</taxon>
        <taxon>Ferrimonadaceae</taxon>
        <taxon>Ferrimonas</taxon>
    </lineage>
</organism>
<dbReference type="PANTHER" id="PTHR34501:SF9">
    <property type="entry name" value="MAJOR OUTER MEMBRANE PROTEIN P.IA"/>
    <property type="match status" value="1"/>
</dbReference>
<dbReference type="SUPFAM" id="SSF56935">
    <property type="entry name" value="Porins"/>
    <property type="match status" value="1"/>
</dbReference>
<evidence type="ECO:0000256" key="7">
    <source>
        <dbReference type="ARBA" id="ARBA00023065"/>
    </source>
</evidence>
<dbReference type="InterPro" id="IPR023614">
    <property type="entry name" value="Porin_dom_sf"/>
</dbReference>
<sequence length="364" mass="40165">MKLTKVTMATALCLFSHSIFANDFEDKSLNIYANFNMHTQYETTDATSRRSELGLGSDGSAIGMMGSLPLENNWRSFGRISFHTDPVNHSGSPYRDGLRYQWAYVGLESLDYGKIVIGRDDTLVQHVVRKADVHGNSVGGAKYLNHSSAIRWHGGTFTYYTPRSFPVDLAFQYIDPNSNDRGGAGFLNSDGSEADTKGYLATAEKKLGGLELIALGRYQHDGADGFALGARYRIGDWKLGGAYLDSRARLTQADVDRLGTYEKQDVTSLSFSVTHRVNVSNEIKFQYNHTSDGYFAGGALNGITPRFDLKDIAVDQFVLSYTKTLSNGGNLSPQLTAFSYDDDNKENDLVLGILYGVRFGHTVK</sequence>
<evidence type="ECO:0000256" key="8">
    <source>
        <dbReference type="ARBA" id="ARBA00023114"/>
    </source>
</evidence>
<keyword evidence="6 11" id="KW-0732">Signal</keyword>
<evidence type="ECO:0000256" key="9">
    <source>
        <dbReference type="ARBA" id="ARBA00023136"/>
    </source>
</evidence>
<dbReference type="Proteomes" id="UP001499988">
    <property type="component" value="Unassembled WGS sequence"/>
</dbReference>
<keyword evidence="4" id="KW-1134">Transmembrane beta strand</keyword>
<keyword evidence="3" id="KW-0813">Transport</keyword>
<dbReference type="Pfam" id="PF13609">
    <property type="entry name" value="Porin_4"/>
    <property type="match status" value="1"/>
</dbReference>
<comment type="subcellular location">
    <subcellularLocation>
        <location evidence="1">Cell outer membrane</location>
        <topology evidence="1">Multi-pass membrane protein</topology>
    </subcellularLocation>
</comment>
<dbReference type="EMBL" id="BAABJZ010000074">
    <property type="protein sequence ID" value="GAA4888195.1"/>
    <property type="molecule type" value="Genomic_DNA"/>
</dbReference>
<dbReference type="Gene3D" id="2.40.160.10">
    <property type="entry name" value="Porin"/>
    <property type="match status" value="1"/>
</dbReference>
<evidence type="ECO:0000256" key="4">
    <source>
        <dbReference type="ARBA" id="ARBA00022452"/>
    </source>
</evidence>
<accession>A0ABP9EWC8</accession>
<gene>
    <name evidence="13" type="ORF">GCM10023333_21990</name>
</gene>
<keyword evidence="14" id="KW-1185">Reference proteome</keyword>
<protein>
    <recommendedName>
        <fullName evidence="12">Porin domain-containing protein</fullName>
    </recommendedName>
</protein>
<dbReference type="PANTHER" id="PTHR34501">
    <property type="entry name" value="PROTEIN YDDL-RELATED"/>
    <property type="match status" value="1"/>
</dbReference>
<keyword evidence="7" id="KW-0406">Ion transport</keyword>
<reference evidence="14" key="1">
    <citation type="journal article" date="2019" name="Int. J. Syst. Evol. Microbiol.">
        <title>The Global Catalogue of Microorganisms (GCM) 10K type strain sequencing project: providing services to taxonomists for standard genome sequencing and annotation.</title>
        <authorList>
            <consortium name="The Broad Institute Genomics Platform"/>
            <consortium name="The Broad Institute Genome Sequencing Center for Infectious Disease"/>
            <person name="Wu L."/>
            <person name="Ma J."/>
        </authorList>
    </citation>
    <scope>NUCLEOTIDE SEQUENCE [LARGE SCALE GENOMIC DNA]</scope>
    <source>
        <strain evidence="14">JCM 18401</strain>
    </source>
</reference>
<evidence type="ECO:0000313" key="14">
    <source>
        <dbReference type="Proteomes" id="UP001499988"/>
    </source>
</evidence>
<evidence type="ECO:0000256" key="11">
    <source>
        <dbReference type="SAM" id="SignalP"/>
    </source>
</evidence>
<evidence type="ECO:0000313" key="13">
    <source>
        <dbReference type="EMBL" id="GAA4888195.1"/>
    </source>
</evidence>
<evidence type="ECO:0000256" key="6">
    <source>
        <dbReference type="ARBA" id="ARBA00022729"/>
    </source>
</evidence>
<keyword evidence="10" id="KW-0998">Cell outer membrane</keyword>
<dbReference type="RefSeq" id="WP_345335439.1">
    <property type="nucleotide sequence ID" value="NZ_BAABJZ010000074.1"/>
</dbReference>
<evidence type="ECO:0000256" key="3">
    <source>
        <dbReference type="ARBA" id="ARBA00022448"/>
    </source>
</evidence>
<evidence type="ECO:0000256" key="5">
    <source>
        <dbReference type="ARBA" id="ARBA00022692"/>
    </source>
</evidence>
<comment type="caution">
    <text evidence="13">The sequence shown here is derived from an EMBL/GenBank/DDBJ whole genome shotgun (WGS) entry which is preliminary data.</text>
</comment>
<feature type="domain" description="Porin" evidence="12">
    <location>
        <begin position="9"/>
        <end position="323"/>
    </location>
</feature>